<feature type="domain" description="Alcohol dehydrogenase iron-type/glycerol dehydrogenase GldA" evidence="2">
    <location>
        <begin position="7"/>
        <end position="179"/>
    </location>
</feature>
<evidence type="ECO:0000259" key="3">
    <source>
        <dbReference type="Pfam" id="PF25137"/>
    </source>
</evidence>
<keyword evidence="1" id="KW-0560">Oxidoreductase</keyword>
<evidence type="ECO:0000313" key="4">
    <source>
        <dbReference type="EMBL" id="HJC67184.1"/>
    </source>
</evidence>
<dbReference type="PANTHER" id="PTHR11496">
    <property type="entry name" value="ALCOHOL DEHYDROGENASE"/>
    <property type="match status" value="1"/>
</dbReference>
<dbReference type="InterPro" id="IPR039697">
    <property type="entry name" value="Alcohol_dehydrogenase_Fe"/>
</dbReference>
<dbReference type="GO" id="GO:0004022">
    <property type="term" value="F:alcohol dehydrogenase (NAD+) activity"/>
    <property type="evidence" value="ECO:0007669"/>
    <property type="project" value="TreeGrafter"/>
</dbReference>
<dbReference type="Pfam" id="PF25137">
    <property type="entry name" value="ADH_Fe_C"/>
    <property type="match status" value="1"/>
</dbReference>
<dbReference type="PANTHER" id="PTHR11496:SF83">
    <property type="entry name" value="HYDROXYACID-OXOACID TRANSHYDROGENASE, MITOCHONDRIAL"/>
    <property type="match status" value="1"/>
</dbReference>
<feature type="domain" description="Fe-containing alcohol dehydrogenase-like C-terminal" evidence="3">
    <location>
        <begin position="192"/>
        <end position="375"/>
    </location>
</feature>
<dbReference type="SUPFAM" id="SSF56796">
    <property type="entry name" value="Dehydroquinate synthase-like"/>
    <property type="match status" value="1"/>
</dbReference>
<dbReference type="Gene3D" id="1.20.1090.10">
    <property type="entry name" value="Dehydroquinate synthase-like - alpha domain"/>
    <property type="match status" value="1"/>
</dbReference>
<dbReference type="Gene3D" id="3.40.50.1970">
    <property type="match status" value="1"/>
</dbReference>
<dbReference type="CDD" id="cd08182">
    <property type="entry name" value="HEPD"/>
    <property type="match status" value="1"/>
</dbReference>
<organism evidence="4 5">
    <name type="scientific">Candidatus Enterocloster excrementigallinarum</name>
    <dbReference type="NCBI Taxonomy" id="2838558"/>
    <lineage>
        <taxon>Bacteria</taxon>
        <taxon>Bacillati</taxon>
        <taxon>Bacillota</taxon>
        <taxon>Clostridia</taxon>
        <taxon>Lachnospirales</taxon>
        <taxon>Lachnospiraceae</taxon>
        <taxon>Enterocloster</taxon>
    </lineage>
</organism>
<evidence type="ECO:0000256" key="1">
    <source>
        <dbReference type="ARBA" id="ARBA00023002"/>
    </source>
</evidence>
<gene>
    <name evidence="4" type="ORF">H9931_10790</name>
</gene>
<evidence type="ECO:0000259" key="2">
    <source>
        <dbReference type="Pfam" id="PF00465"/>
    </source>
</evidence>
<dbReference type="Pfam" id="PF00465">
    <property type="entry name" value="Fe-ADH"/>
    <property type="match status" value="1"/>
</dbReference>
<proteinExistence type="predicted"/>
<dbReference type="GO" id="GO:0046872">
    <property type="term" value="F:metal ion binding"/>
    <property type="evidence" value="ECO:0007669"/>
    <property type="project" value="InterPro"/>
</dbReference>
<dbReference type="GO" id="GO:0017000">
    <property type="term" value="P:antibiotic biosynthetic process"/>
    <property type="evidence" value="ECO:0007669"/>
    <property type="project" value="InterPro"/>
</dbReference>
<evidence type="ECO:0000313" key="5">
    <source>
        <dbReference type="Proteomes" id="UP000823863"/>
    </source>
</evidence>
<name>A0A9D2PU45_9FIRM</name>
<dbReference type="Proteomes" id="UP000823863">
    <property type="component" value="Unassembled WGS sequence"/>
</dbReference>
<dbReference type="InterPro" id="IPR035873">
    <property type="entry name" value="PhpC"/>
</dbReference>
<reference evidence="4" key="2">
    <citation type="submission" date="2021-04" db="EMBL/GenBank/DDBJ databases">
        <authorList>
            <person name="Gilroy R."/>
        </authorList>
    </citation>
    <scope>NUCLEOTIDE SEQUENCE</scope>
    <source>
        <strain evidence="4">CHK198-12963</strain>
    </source>
</reference>
<comment type="caution">
    <text evidence="4">The sequence shown here is derived from an EMBL/GenBank/DDBJ whole genome shotgun (WGS) entry which is preliminary data.</text>
</comment>
<protein>
    <submittedName>
        <fullName evidence="4">Phosphonoacetaldehyde reductase</fullName>
    </submittedName>
</protein>
<dbReference type="EMBL" id="DWWB01000058">
    <property type="protein sequence ID" value="HJC67184.1"/>
    <property type="molecule type" value="Genomic_DNA"/>
</dbReference>
<sequence>MNRYYNPVRTLEGPGSLSSLPEILNGMEPDSKRILLLVWSEEVLKNPAFSFLLDQKSGFQTLPFSFQASNPTVEQLFETYEATKEFAPAVVIAVGGGSIMDVGKSLCCLYGHSLSNVDALRELIVTKAYGTPAARWIGIPTTAGTGSETTCWATIWDPSQDAKRSVECHENYAWAAVVDSDLTKGMPLKLAVSSGLDAAAHGVESYWAKETNCVSGAIALSAIRMIMENMEGLLAGRETAREAMARGSMMAGLAFSNTKTTACHSISYPLTMHYSIPHGAAVSMLLAPLLKRNLPATKGSEALLNALGVSDGDELAGKIRRILKESGQPSTLKEWGVKKEDLPRLAALGMTKGRADNNPVAIDAPMIQEILEEIYE</sequence>
<dbReference type="AlphaFoldDB" id="A0A9D2PU45"/>
<dbReference type="InterPro" id="IPR056798">
    <property type="entry name" value="ADH_Fe_C"/>
</dbReference>
<accession>A0A9D2PU45</accession>
<dbReference type="InterPro" id="IPR001670">
    <property type="entry name" value="ADH_Fe/GldA"/>
</dbReference>
<reference evidence="4" key="1">
    <citation type="journal article" date="2021" name="PeerJ">
        <title>Extensive microbial diversity within the chicken gut microbiome revealed by metagenomics and culture.</title>
        <authorList>
            <person name="Gilroy R."/>
            <person name="Ravi A."/>
            <person name="Getino M."/>
            <person name="Pursley I."/>
            <person name="Horton D.L."/>
            <person name="Alikhan N.F."/>
            <person name="Baker D."/>
            <person name="Gharbi K."/>
            <person name="Hall N."/>
            <person name="Watson M."/>
            <person name="Adriaenssens E.M."/>
            <person name="Foster-Nyarko E."/>
            <person name="Jarju S."/>
            <person name="Secka A."/>
            <person name="Antonio M."/>
            <person name="Oren A."/>
            <person name="Chaudhuri R.R."/>
            <person name="La Ragione R."/>
            <person name="Hildebrand F."/>
            <person name="Pallen M.J."/>
        </authorList>
    </citation>
    <scope>NUCLEOTIDE SEQUENCE</scope>
    <source>
        <strain evidence="4">CHK198-12963</strain>
    </source>
</reference>